<keyword evidence="2" id="KW-0442">Lipid degradation</keyword>
<evidence type="ECO:0000256" key="3">
    <source>
        <dbReference type="ARBA" id="ARBA00023098"/>
    </source>
</evidence>
<evidence type="ECO:0000256" key="4">
    <source>
        <dbReference type="SAM" id="Phobius"/>
    </source>
</evidence>
<dbReference type="InterPro" id="IPR051406">
    <property type="entry name" value="PLD_domain"/>
</dbReference>
<proteinExistence type="predicted"/>
<evidence type="ECO:0000313" key="6">
    <source>
        <dbReference type="EMBL" id="KKK96283.1"/>
    </source>
</evidence>
<dbReference type="PANTHER" id="PTHR43856">
    <property type="entry name" value="CARDIOLIPIN HYDROLASE"/>
    <property type="match status" value="1"/>
</dbReference>
<dbReference type="AlphaFoldDB" id="A0A0F8ZR03"/>
<dbReference type="Gene3D" id="3.30.870.10">
    <property type="entry name" value="Endonuclease Chain A"/>
    <property type="match status" value="1"/>
</dbReference>
<accession>A0A0F8ZR03</accession>
<feature type="non-terminal residue" evidence="6">
    <location>
        <position position="186"/>
    </location>
</feature>
<keyword evidence="4" id="KW-0812">Transmembrane</keyword>
<gene>
    <name evidence="6" type="ORF">LCGC14_2664320</name>
</gene>
<reference evidence="6" key="1">
    <citation type="journal article" date="2015" name="Nature">
        <title>Complex archaea that bridge the gap between prokaryotes and eukaryotes.</title>
        <authorList>
            <person name="Spang A."/>
            <person name="Saw J.H."/>
            <person name="Jorgensen S.L."/>
            <person name="Zaremba-Niedzwiedzka K."/>
            <person name="Martijn J."/>
            <person name="Lind A.E."/>
            <person name="van Eijk R."/>
            <person name="Schleper C."/>
            <person name="Guy L."/>
            <person name="Ettema T.J."/>
        </authorList>
    </citation>
    <scope>NUCLEOTIDE SEQUENCE</scope>
</reference>
<evidence type="ECO:0000256" key="2">
    <source>
        <dbReference type="ARBA" id="ARBA00022963"/>
    </source>
</evidence>
<dbReference type="SUPFAM" id="SSF56024">
    <property type="entry name" value="Phospholipase D/nuclease"/>
    <property type="match status" value="1"/>
</dbReference>
<keyword evidence="1" id="KW-0378">Hydrolase</keyword>
<name>A0A0F8ZR03_9ZZZZ</name>
<dbReference type="InterPro" id="IPR025202">
    <property type="entry name" value="PLD-like_dom"/>
</dbReference>
<feature type="transmembrane region" description="Helical" evidence="4">
    <location>
        <begin position="12"/>
        <end position="30"/>
    </location>
</feature>
<comment type="caution">
    <text evidence="6">The sequence shown here is derived from an EMBL/GenBank/DDBJ whole genome shotgun (WGS) entry which is preliminary data.</text>
</comment>
<dbReference type="GO" id="GO:0016891">
    <property type="term" value="F:RNA endonuclease activity producing 5'-phosphomonoesters, hydrolytic mechanism"/>
    <property type="evidence" value="ECO:0007669"/>
    <property type="project" value="TreeGrafter"/>
</dbReference>
<organism evidence="6">
    <name type="scientific">marine sediment metagenome</name>
    <dbReference type="NCBI Taxonomy" id="412755"/>
    <lineage>
        <taxon>unclassified sequences</taxon>
        <taxon>metagenomes</taxon>
        <taxon>ecological metagenomes</taxon>
    </lineage>
</organism>
<dbReference type="PANTHER" id="PTHR43856:SF1">
    <property type="entry name" value="MITOCHONDRIAL CARDIOLIPIN HYDROLASE"/>
    <property type="match status" value="1"/>
</dbReference>
<dbReference type="EMBL" id="LAZR01046550">
    <property type="protein sequence ID" value="KKK96283.1"/>
    <property type="molecule type" value="Genomic_DNA"/>
</dbReference>
<keyword evidence="4" id="KW-1133">Transmembrane helix</keyword>
<dbReference type="Pfam" id="PF13091">
    <property type="entry name" value="PLDc_2"/>
    <property type="match status" value="1"/>
</dbReference>
<keyword evidence="4" id="KW-0472">Membrane</keyword>
<sequence>MYEGYERRKRLIKIVLGILVLAIIIGPPIYRHFSTSLLVRKVEEKVRVVKPVEYEYEVTSIVNEFYDDFLHWALIDAKKSIYVVMFIAKPVKLGAGIRHPVNLLLNDLMDAAGRGVKVHMILDNPGYEGDWQYEVNKGVVDYLKSAGVDAKLDSSRFKTHDKLVIIDDEVIFIGNHNWTPSAFKHN</sequence>
<dbReference type="GO" id="GO:0016042">
    <property type="term" value="P:lipid catabolic process"/>
    <property type="evidence" value="ECO:0007669"/>
    <property type="project" value="UniProtKB-KW"/>
</dbReference>
<dbReference type="PROSITE" id="PS50035">
    <property type="entry name" value="PLD"/>
    <property type="match status" value="1"/>
</dbReference>
<keyword evidence="3" id="KW-0443">Lipid metabolism</keyword>
<evidence type="ECO:0000256" key="1">
    <source>
        <dbReference type="ARBA" id="ARBA00022801"/>
    </source>
</evidence>
<evidence type="ECO:0000259" key="5">
    <source>
        <dbReference type="PROSITE" id="PS50035"/>
    </source>
</evidence>
<protein>
    <recommendedName>
        <fullName evidence="5">PLD phosphodiesterase domain-containing protein</fullName>
    </recommendedName>
</protein>
<dbReference type="InterPro" id="IPR001736">
    <property type="entry name" value="PLipase_D/transphosphatidylase"/>
</dbReference>
<feature type="domain" description="PLD phosphodiesterase" evidence="5">
    <location>
        <begin position="155"/>
        <end position="182"/>
    </location>
</feature>
<dbReference type="SMART" id="SM00155">
    <property type="entry name" value="PLDc"/>
    <property type="match status" value="1"/>
</dbReference>